<evidence type="ECO:0000256" key="1">
    <source>
        <dbReference type="SAM" id="Phobius"/>
    </source>
</evidence>
<keyword evidence="1" id="KW-1133">Transmembrane helix</keyword>
<dbReference type="AlphaFoldDB" id="A0A1S9PLD2"/>
<sequence>MQEKGTLDNHTTPLYNRGRRFYHIGSYSFVAIMLLSVVFTYLPDTDAAETARNILISLLGLVVFIAVPVGLIYIIKSMRSKEPANKYRWYYFAALLFIQICLLIMLAFILLALFSPM</sequence>
<keyword evidence="1" id="KW-0472">Membrane</keyword>
<feature type="transmembrane region" description="Helical" evidence="1">
    <location>
        <begin position="87"/>
        <end position="114"/>
    </location>
</feature>
<organism evidence="2 3">
    <name type="scientific">Mucilaginibacter pedocola</name>
    <dbReference type="NCBI Taxonomy" id="1792845"/>
    <lineage>
        <taxon>Bacteria</taxon>
        <taxon>Pseudomonadati</taxon>
        <taxon>Bacteroidota</taxon>
        <taxon>Sphingobacteriia</taxon>
        <taxon>Sphingobacteriales</taxon>
        <taxon>Sphingobacteriaceae</taxon>
        <taxon>Mucilaginibacter</taxon>
    </lineage>
</organism>
<dbReference type="EMBL" id="MBTF01000001">
    <property type="protein sequence ID" value="OOQ61780.1"/>
    <property type="molecule type" value="Genomic_DNA"/>
</dbReference>
<evidence type="ECO:0000313" key="3">
    <source>
        <dbReference type="Proteomes" id="UP000189739"/>
    </source>
</evidence>
<accession>A0A1S9PLD2</accession>
<keyword evidence="1" id="KW-0812">Transmembrane</keyword>
<keyword evidence="3" id="KW-1185">Reference proteome</keyword>
<protein>
    <submittedName>
        <fullName evidence="2">Uncharacterized protein</fullName>
    </submittedName>
</protein>
<dbReference type="RefSeq" id="WP_078345959.1">
    <property type="nucleotide sequence ID" value="NZ_MBTF01000001.1"/>
</dbReference>
<gene>
    <name evidence="2" type="ORF">BC343_01545</name>
</gene>
<comment type="caution">
    <text evidence="2">The sequence shown here is derived from an EMBL/GenBank/DDBJ whole genome shotgun (WGS) entry which is preliminary data.</text>
</comment>
<reference evidence="2 3" key="1">
    <citation type="submission" date="2016-07" db="EMBL/GenBank/DDBJ databases">
        <title>Genomic analysis of zinc-resistant bacterium Mucilaginibacter pedocola TBZ30.</title>
        <authorList>
            <person name="Huang J."/>
            <person name="Tang J."/>
        </authorList>
    </citation>
    <scope>NUCLEOTIDE SEQUENCE [LARGE SCALE GENOMIC DNA]</scope>
    <source>
        <strain evidence="2 3">TBZ30</strain>
    </source>
</reference>
<evidence type="ECO:0000313" key="2">
    <source>
        <dbReference type="EMBL" id="OOQ61780.1"/>
    </source>
</evidence>
<dbReference type="STRING" id="1792845.BC343_01545"/>
<feature type="transmembrane region" description="Helical" evidence="1">
    <location>
        <begin position="21"/>
        <end position="42"/>
    </location>
</feature>
<dbReference type="Proteomes" id="UP000189739">
    <property type="component" value="Unassembled WGS sequence"/>
</dbReference>
<feature type="transmembrane region" description="Helical" evidence="1">
    <location>
        <begin position="54"/>
        <end position="75"/>
    </location>
</feature>
<proteinExistence type="predicted"/>
<name>A0A1S9PLD2_9SPHI</name>